<protein>
    <submittedName>
        <fullName evidence="2">Uncharacterized protein</fullName>
    </submittedName>
</protein>
<feature type="compositionally biased region" description="Polar residues" evidence="1">
    <location>
        <begin position="285"/>
        <end position="294"/>
    </location>
</feature>
<evidence type="ECO:0000256" key="1">
    <source>
        <dbReference type="SAM" id="MobiDB-lite"/>
    </source>
</evidence>
<dbReference type="InParanoid" id="F4RJB4"/>
<feature type="compositionally biased region" description="Polar residues" evidence="1">
    <location>
        <begin position="379"/>
        <end position="390"/>
    </location>
</feature>
<feature type="region of interest" description="Disordered" evidence="1">
    <location>
        <begin position="193"/>
        <end position="254"/>
    </location>
</feature>
<dbReference type="VEuPathDB" id="FungiDB:MELLADRAFT_85652"/>
<accession>F4RJB4</accession>
<feature type="compositionally biased region" description="Basic and acidic residues" evidence="1">
    <location>
        <begin position="339"/>
        <end position="351"/>
    </location>
</feature>
<proteinExistence type="predicted"/>
<feature type="region of interest" description="Disordered" evidence="1">
    <location>
        <begin position="141"/>
        <end position="170"/>
    </location>
</feature>
<keyword evidence="3" id="KW-1185">Reference proteome</keyword>
<dbReference type="HOGENOM" id="CLU_708013_0_0_1"/>
<dbReference type="AlphaFoldDB" id="F4RJB4"/>
<feature type="compositionally biased region" description="Basic and acidic residues" evidence="1">
    <location>
        <begin position="197"/>
        <end position="213"/>
    </location>
</feature>
<evidence type="ECO:0000313" key="3">
    <source>
        <dbReference type="Proteomes" id="UP000001072"/>
    </source>
</evidence>
<name>F4RJB4_MELLP</name>
<organism evidence="3">
    <name type="scientific">Melampsora larici-populina (strain 98AG31 / pathotype 3-4-7)</name>
    <name type="common">Poplar leaf rust fungus</name>
    <dbReference type="NCBI Taxonomy" id="747676"/>
    <lineage>
        <taxon>Eukaryota</taxon>
        <taxon>Fungi</taxon>
        <taxon>Dikarya</taxon>
        <taxon>Basidiomycota</taxon>
        <taxon>Pucciniomycotina</taxon>
        <taxon>Pucciniomycetes</taxon>
        <taxon>Pucciniales</taxon>
        <taxon>Melampsoraceae</taxon>
        <taxon>Melampsora</taxon>
    </lineage>
</organism>
<evidence type="ECO:0000313" key="2">
    <source>
        <dbReference type="EMBL" id="EGG07526.1"/>
    </source>
</evidence>
<feature type="compositionally biased region" description="Polar residues" evidence="1">
    <location>
        <begin position="230"/>
        <end position="254"/>
    </location>
</feature>
<dbReference type="GeneID" id="18933923"/>
<feature type="compositionally biased region" description="Basic and acidic residues" evidence="1">
    <location>
        <begin position="141"/>
        <end position="153"/>
    </location>
</feature>
<feature type="region of interest" description="Disordered" evidence="1">
    <location>
        <begin position="271"/>
        <end position="390"/>
    </location>
</feature>
<feature type="region of interest" description="Disordered" evidence="1">
    <location>
        <begin position="37"/>
        <end position="111"/>
    </location>
</feature>
<dbReference type="Proteomes" id="UP000001072">
    <property type="component" value="Unassembled WGS sequence"/>
</dbReference>
<gene>
    <name evidence="2" type="ORF">MELLADRAFT_85652</name>
</gene>
<dbReference type="EMBL" id="GL883104">
    <property type="protein sequence ID" value="EGG07526.1"/>
    <property type="molecule type" value="Genomic_DNA"/>
</dbReference>
<feature type="compositionally biased region" description="Basic and acidic residues" evidence="1">
    <location>
        <begin position="55"/>
        <end position="73"/>
    </location>
</feature>
<dbReference type="RefSeq" id="XP_007409433.1">
    <property type="nucleotide sequence ID" value="XM_007409371.1"/>
</dbReference>
<dbReference type="KEGG" id="mlr:MELLADRAFT_85652"/>
<reference evidence="3" key="1">
    <citation type="journal article" date="2011" name="Proc. Natl. Acad. Sci. U.S.A.">
        <title>Obligate biotrophy features unraveled by the genomic analysis of rust fungi.</title>
        <authorList>
            <person name="Duplessis S."/>
            <person name="Cuomo C.A."/>
            <person name="Lin Y.-C."/>
            <person name="Aerts A."/>
            <person name="Tisserant E."/>
            <person name="Veneault-Fourrey C."/>
            <person name="Joly D.L."/>
            <person name="Hacquard S."/>
            <person name="Amselem J."/>
            <person name="Cantarel B.L."/>
            <person name="Chiu R."/>
            <person name="Coutinho P.M."/>
            <person name="Feau N."/>
            <person name="Field M."/>
            <person name="Frey P."/>
            <person name="Gelhaye E."/>
            <person name="Goldberg J."/>
            <person name="Grabherr M.G."/>
            <person name="Kodira C.D."/>
            <person name="Kohler A."/>
            <person name="Kuees U."/>
            <person name="Lindquist E.A."/>
            <person name="Lucas S.M."/>
            <person name="Mago R."/>
            <person name="Mauceli E."/>
            <person name="Morin E."/>
            <person name="Murat C."/>
            <person name="Pangilinan J.L."/>
            <person name="Park R."/>
            <person name="Pearson M."/>
            <person name="Quesneville H."/>
            <person name="Rouhier N."/>
            <person name="Sakthikumar S."/>
            <person name="Salamov A.A."/>
            <person name="Schmutz J."/>
            <person name="Selles B."/>
            <person name="Shapiro H."/>
            <person name="Tanguay P."/>
            <person name="Tuskan G.A."/>
            <person name="Henrissat B."/>
            <person name="Van de Peer Y."/>
            <person name="Rouze P."/>
            <person name="Ellis J.G."/>
            <person name="Dodds P.N."/>
            <person name="Schein J.E."/>
            <person name="Zhong S."/>
            <person name="Hamelin R.C."/>
            <person name="Grigoriev I.V."/>
            <person name="Szabo L.J."/>
            <person name="Martin F."/>
        </authorList>
    </citation>
    <scope>NUCLEOTIDE SEQUENCE [LARGE SCALE GENOMIC DNA]</scope>
    <source>
        <strain evidence="3">98AG31 / pathotype 3-4-7</strain>
    </source>
</reference>
<sequence length="390" mass="43696">MYSLPTKDQARLLNRFLRDCEVLQDHLIDSLTGVDLEDKDLKGKASSRASKFKPNRTENEEADKLAENNPKEEETVDDSQKQPASKTEQGDCNKTKKKHGNPIPLNVNNNEETKETYLLPSPNRPNHLIDIDTENIDTENHTRPAFNKQDEVIKQPYHPPTRSDCSSPSHQAEELLILNALTPKRAKARLHIQSNPTKRDAGQHSSSYEDHSTTDSTRPKPQTIEDQVPTIDTTTQNTSLLLPSNVGSTSAVNPSSPLPFVEEFLNNLPTKEQSATLPPKEQSKPNDNTNTLQCEISKEDNQSIPLTNDAVPSKNSVKSRKRKATDVTRQPTRVSARRKAAESKKESDFTTRRSRKSDNSSPPHLDNSYWAKAFGIGGQSYTQEQTIKKS</sequence>